<dbReference type="AlphaFoldDB" id="A0A6S7HEZ5"/>
<evidence type="ECO:0000256" key="1">
    <source>
        <dbReference type="SAM" id="MobiDB-lite"/>
    </source>
</evidence>
<dbReference type="Proteomes" id="UP001152795">
    <property type="component" value="Unassembled WGS sequence"/>
</dbReference>
<feature type="compositionally biased region" description="Acidic residues" evidence="1">
    <location>
        <begin position="21"/>
        <end position="31"/>
    </location>
</feature>
<name>A0A6S7HEZ5_PARCT</name>
<gene>
    <name evidence="2" type="ORF">PACLA_8A078717</name>
</gene>
<feature type="region of interest" description="Disordered" evidence="1">
    <location>
        <begin position="1"/>
        <end position="48"/>
    </location>
</feature>
<accession>A0A6S7HEZ5</accession>
<sequence>MAENTDFNEDISNVNLTGYSDTDDDDDDDTVAPENVENTDQTDDVDNTAAVQVDEGNTDIQSYEDDNISDFHIDNNFENCESEEAGLDDQVIQGFFKHLLQLQEQVEKKKKENRLIPCVSNFMKLDFDQRSQQISPTITRHLLHVCDLIVRDKLDIKIDHGDRGVLEHITSKDCPKKDIKFTLVEDMRIHGYIRKAVRQLEVIKKTHTKENGRRSQTVSVDRRE</sequence>
<dbReference type="EMBL" id="CACRXK020004919">
    <property type="protein sequence ID" value="CAB4004475.1"/>
    <property type="molecule type" value="Genomic_DNA"/>
</dbReference>
<keyword evidence="3" id="KW-1185">Reference proteome</keyword>
<reference evidence="2" key="1">
    <citation type="submission" date="2020-04" db="EMBL/GenBank/DDBJ databases">
        <authorList>
            <person name="Alioto T."/>
            <person name="Alioto T."/>
            <person name="Gomez Garrido J."/>
        </authorList>
    </citation>
    <scope>NUCLEOTIDE SEQUENCE</scope>
    <source>
        <strain evidence="2">A484AB</strain>
    </source>
</reference>
<proteinExistence type="predicted"/>
<organism evidence="2 3">
    <name type="scientific">Paramuricea clavata</name>
    <name type="common">Red gorgonian</name>
    <name type="synonym">Violescent sea-whip</name>
    <dbReference type="NCBI Taxonomy" id="317549"/>
    <lineage>
        <taxon>Eukaryota</taxon>
        <taxon>Metazoa</taxon>
        <taxon>Cnidaria</taxon>
        <taxon>Anthozoa</taxon>
        <taxon>Octocorallia</taxon>
        <taxon>Malacalcyonacea</taxon>
        <taxon>Plexauridae</taxon>
        <taxon>Paramuricea</taxon>
    </lineage>
</organism>
<feature type="compositionally biased region" description="Polar residues" evidence="1">
    <location>
        <begin position="10"/>
        <end position="20"/>
    </location>
</feature>
<evidence type="ECO:0000313" key="3">
    <source>
        <dbReference type="Proteomes" id="UP001152795"/>
    </source>
</evidence>
<evidence type="ECO:0000313" key="2">
    <source>
        <dbReference type="EMBL" id="CAB4004475.1"/>
    </source>
</evidence>
<comment type="caution">
    <text evidence="2">The sequence shown here is derived from an EMBL/GenBank/DDBJ whole genome shotgun (WGS) entry which is preliminary data.</text>
</comment>
<protein>
    <submittedName>
        <fullName evidence="2">Uncharacterized protein</fullName>
    </submittedName>
</protein>